<comment type="caution">
    <text evidence="1">The sequence shown here is derived from an EMBL/GenBank/DDBJ whole genome shotgun (WGS) entry which is preliminary data.</text>
</comment>
<gene>
    <name evidence="1" type="ORF">Q644_08880</name>
</gene>
<reference evidence="1 2" key="1">
    <citation type="journal article" date="2014" name="FEMS Microbiol. Lett.">
        <title>Genome sequencing analysis reveals virulence-related gene content of Ochrobactrum intermedium strain 229E, a urease-positive strain isolated from the human gastric niche.</title>
        <authorList>
            <person name="Kulkarni G.J."/>
            <person name="Shetty S."/>
            <person name="Dharne M.S."/>
            <person name="Shouche Y.S."/>
        </authorList>
    </citation>
    <scope>NUCLEOTIDE SEQUENCE [LARGE SCALE GENOMIC DNA]</scope>
    <source>
        <strain evidence="1 2">229E</strain>
    </source>
</reference>
<organism evidence="1 2">
    <name type="scientific">Brucella intermedia 229E</name>
    <dbReference type="NCBI Taxonomy" id="1337887"/>
    <lineage>
        <taxon>Bacteria</taxon>
        <taxon>Pseudomonadati</taxon>
        <taxon>Pseudomonadota</taxon>
        <taxon>Alphaproteobacteria</taxon>
        <taxon>Hyphomicrobiales</taxon>
        <taxon>Brucellaceae</taxon>
        <taxon>Brucella/Ochrobactrum group</taxon>
        <taxon>Brucella</taxon>
    </lineage>
</organism>
<dbReference type="AntiFam" id="ANF00009">
    <property type="entry name" value="Shadow ORF (opposite transposase protein)"/>
</dbReference>
<proteinExistence type="predicted"/>
<sequence length="133" mass="15055">MLDQSRFWLPDCNSLLQSTDSQILFHPIARFPADDATRIEIDNDCQVQPAFYRPYVTDIDTPFLIRSVTSEVLIQKIGSDRLAMIAVRRALETRLLSGFQTILTHQSRCAGTTCPNALFVQLNMHARAAVRFA</sequence>
<protein>
    <submittedName>
        <fullName evidence="1">Uncharacterized protein</fullName>
    </submittedName>
</protein>
<evidence type="ECO:0000313" key="2">
    <source>
        <dbReference type="Proteomes" id="UP000016842"/>
    </source>
</evidence>
<dbReference type="EMBL" id="ASXJ01000361">
    <property type="protein sequence ID" value="ERL99814.1"/>
    <property type="molecule type" value="Genomic_DNA"/>
</dbReference>
<dbReference type="Proteomes" id="UP000016842">
    <property type="component" value="Unassembled WGS sequence"/>
</dbReference>
<evidence type="ECO:0000313" key="1">
    <source>
        <dbReference type="EMBL" id="ERL99814.1"/>
    </source>
</evidence>
<accession>U4V1F4</accession>
<dbReference type="AlphaFoldDB" id="U4V1F4"/>
<name>U4V1F4_9HYPH</name>